<reference evidence="1" key="1">
    <citation type="submission" date="2017-06" db="EMBL/GenBank/DDBJ databases">
        <authorList>
            <person name="Assis F.L."/>
            <person name="Abrahao J.S."/>
            <person name="Silva L."/>
            <person name="Khalil J.B."/>
            <person name="Rodrigues R."/>
            <person name="Silva L.S."/>
            <person name="Boratto P."/>
            <person name="Andrade M."/>
            <person name="Kroon E.G."/>
            <person name="Ribeiro B."/>
            <person name="Bergier I."/>
            <person name="Seligmann H."/>
            <person name="Ghigo E."/>
            <person name="Colson P."/>
            <person name="Levasseur A."/>
            <person name="Raoult D."/>
            <person name="Scola B.L."/>
        </authorList>
    </citation>
    <scope>NUCLEOTIDE SEQUENCE</scope>
    <source>
        <strain evidence="1">Deep ocean</strain>
    </source>
</reference>
<reference evidence="1" key="2">
    <citation type="journal article" date="2018" name="Nat. Commun.">
        <title>Tailed giant Tupanvirus possesses the most complete translational apparatus of the known virosphere.</title>
        <authorList>
            <person name="Abrahao J."/>
            <person name="Silva L."/>
            <person name="Silva L.S."/>
            <person name="Khalil J.Y.B."/>
            <person name="Rodrigues R."/>
            <person name="Arantes T."/>
            <person name="Assis F."/>
            <person name="Boratto P."/>
            <person name="Andrade M."/>
            <person name="Kroon E.G."/>
            <person name="Ribeiro B."/>
            <person name="Bergier I."/>
            <person name="Seligmann H."/>
            <person name="Ghigo E."/>
            <person name="Colson P."/>
            <person name="Levasseur A."/>
            <person name="Kroemer G."/>
            <person name="Raoult D."/>
            <person name="La Scola B."/>
        </authorList>
    </citation>
    <scope>NUCLEOTIDE SEQUENCE [LARGE SCALE GENOMIC DNA]</scope>
    <source>
        <strain evidence="1">Deep ocean</strain>
    </source>
</reference>
<accession>A0A6N1NGK5</accession>
<dbReference type="GeneID" id="80517211"/>
<dbReference type="RefSeq" id="YP_010780520.1">
    <property type="nucleotide sequence ID" value="NC_075038.1"/>
</dbReference>
<organism evidence="1">
    <name type="scientific">Tupanvirus deep ocean</name>
    <dbReference type="NCBI Taxonomy" id="2126984"/>
    <lineage>
        <taxon>Viruses</taxon>
        <taxon>Varidnaviria</taxon>
        <taxon>Bamfordvirae</taxon>
        <taxon>Nucleocytoviricota</taxon>
        <taxon>Megaviricetes</taxon>
        <taxon>Imitervirales</taxon>
        <taxon>Mimiviridae</taxon>
        <taxon>Megamimivirinae</taxon>
        <taxon>Tupanvirus</taxon>
        <taxon>Tupanvirus altamarinense</taxon>
    </lineage>
</organism>
<sequence>MANFFDEIDMVYCLCIEQRKPFVINQFNKLGIMHKSKIIDAYTPASTVVMKTITDHCVYPIYTNNPIMVACSLGVRDIMIDIVKNKYNYAMVMEDDVVFLENMFEHGNKWITKLTISKHFNMIKPYVLYLQSSFQQEIFTKNNPIGGIMNASIRYGEPAYITNHIACSLLLKHLLPITSPFDEYKFVIKKYYRFQEAILVPYICRELSKNAFHYDTTALNHNFVRSGRTKKETVFNIMRKNNFYVSTNESIGYQKIISHLIKCINPSINIVINDTTISNNMMHYCVGRVENTLQNNYVISGTFSNINVAKNPAFIVSVRGKNSYDILFKRFHIKPLIGDILSLYSKYNPRSKNVQNKYCFIYDYASLKILCDDKCIFINPCDADIDLLLNAICSSEYVVSDNINYISIANSYRVPGIYAIYKPSIDSYYDIIAKDYYSNFTKNPVNPIIISCVDNTLIIDEKFINQTNTFIKPVPTINPKHLENLVDVLPFNFNYHKIYRNDCKYVQVIN</sequence>
<name>A0A6N1NGK5_9VIRU</name>
<proteinExistence type="predicted"/>
<dbReference type="EMBL" id="MF405918">
    <property type="protein sequence ID" value="QKU33910.1"/>
    <property type="molecule type" value="Genomic_DNA"/>
</dbReference>
<protein>
    <submittedName>
        <fullName evidence="1">Putative ORFan</fullName>
    </submittedName>
</protein>
<evidence type="ECO:0000313" key="1">
    <source>
        <dbReference type="EMBL" id="QKU33910.1"/>
    </source>
</evidence>
<dbReference type="KEGG" id="vg:80517211"/>